<evidence type="ECO:0000256" key="11">
    <source>
        <dbReference type="PROSITE-ProRule" id="PRU00278"/>
    </source>
</evidence>
<feature type="domain" description="PpiC" evidence="13">
    <location>
        <begin position="271"/>
        <end position="364"/>
    </location>
</feature>
<comment type="subcellular location">
    <subcellularLocation>
        <location evidence="1">Cell inner membrane</location>
        <topology evidence="1">Single-pass type II membrane protein</topology>
        <orientation evidence="1">Periplasmic side</orientation>
    </subcellularLocation>
</comment>
<sequence length="628" mass="69059">MFEFVRKHTRILQFVLVLLIFPSFVLFGIQGYSRFTEGGNATVATVGSRKITQAELDTAHRRQVDMLRQQMPGIDVKLFDTPQMKRNTLDTMVREQVMLAAAEKAGYVATDDRLLREYMTDRQFDTFRRPDGSLNVQALEQALNAQGITKQGYDQLKREELMMRQVQAGLMSTVIAPTAAVSSAMDALFQQREVQLQRFDTKDYLAKVNPTDADLEAYYKDPAHSAEFQTAEKADIEYVVLDLESIQKGISVPEDELKKYYTQNEKSYTTAEERRAAHILVKDRAKADALLAELTKAPASFAEVARKNSQDSSTADKGGDADLFIARGDTDKAYEEALFALKKPGDLSPVVQTKDGFFILQLKATRGGEKRSYESVRADIEQLRKKELAQGEYAKAAAEFGNIVYEQSDSLKPVVDKLKLELRTAKGVTRMPAPDATGPLGSKKLLDAIFNAETLRNKRNTEAVETAPSTLVSARIVNYQPTTTPPLADVKARVREKVAAQQAAALARKEGEARLAELRKAPATDLGTPVKTVSRAQQSQDLPRGVIDAALKAPTVPAVEGVSLDDDGYIVVKVAKVLGRDRSVADPARATGSYSQAWASAEANAYYAALKSRFKVAVNTPAASAATK</sequence>
<keyword evidence="11" id="KW-0697">Rotamase</keyword>
<keyword evidence="15" id="KW-1185">Reference proteome</keyword>
<evidence type="ECO:0000256" key="2">
    <source>
        <dbReference type="ARBA" id="ARBA00022475"/>
    </source>
</evidence>
<evidence type="ECO:0000256" key="5">
    <source>
        <dbReference type="ARBA" id="ARBA00022989"/>
    </source>
</evidence>
<comment type="similarity">
    <text evidence="8">Belongs to the PpiD chaperone family.</text>
</comment>
<evidence type="ECO:0000313" key="15">
    <source>
        <dbReference type="Proteomes" id="UP001303946"/>
    </source>
</evidence>
<dbReference type="InterPro" id="IPR027304">
    <property type="entry name" value="Trigger_fact/SurA_dom_sf"/>
</dbReference>
<dbReference type="EMBL" id="CP136336">
    <property type="protein sequence ID" value="WOB06367.1"/>
    <property type="molecule type" value="Genomic_DNA"/>
</dbReference>
<keyword evidence="4 12" id="KW-0812">Transmembrane</keyword>
<proteinExistence type="inferred from homology"/>
<evidence type="ECO:0000313" key="14">
    <source>
        <dbReference type="EMBL" id="WOB06367.1"/>
    </source>
</evidence>
<dbReference type="SUPFAM" id="SSF109998">
    <property type="entry name" value="Triger factor/SurA peptide-binding domain-like"/>
    <property type="match status" value="1"/>
</dbReference>
<dbReference type="Pfam" id="PF13145">
    <property type="entry name" value="Rotamase_2"/>
    <property type="match status" value="1"/>
</dbReference>
<keyword evidence="3" id="KW-0997">Cell inner membrane</keyword>
<evidence type="ECO:0000256" key="10">
    <source>
        <dbReference type="ARBA" id="ARBA00042775"/>
    </source>
</evidence>
<evidence type="ECO:0000256" key="8">
    <source>
        <dbReference type="ARBA" id="ARBA00038408"/>
    </source>
</evidence>
<keyword evidence="5 12" id="KW-1133">Transmembrane helix</keyword>
<evidence type="ECO:0000256" key="3">
    <source>
        <dbReference type="ARBA" id="ARBA00022519"/>
    </source>
</evidence>
<dbReference type="PROSITE" id="PS50198">
    <property type="entry name" value="PPIC_PPIASE_2"/>
    <property type="match status" value="1"/>
</dbReference>
<dbReference type="Proteomes" id="UP001303946">
    <property type="component" value="Chromosome"/>
</dbReference>
<evidence type="ECO:0000256" key="1">
    <source>
        <dbReference type="ARBA" id="ARBA00004382"/>
    </source>
</evidence>
<evidence type="ECO:0000259" key="13">
    <source>
        <dbReference type="PROSITE" id="PS50198"/>
    </source>
</evidence>
<accession>A0ABZ0CMZ7</accession>
<dbReference type="PANTHER" id="PTHR47529">
    <property type="entry name" value="PEPTIDYL-PROLYL CIS-TRANS ISOMERASE D"/>
    <property type="match status" value="1"/>
</dbReference>
<dbReference type="InterPro" id="IPR052029">
    <property type="entry name" value="PpiD_chaperone"/>
</dbReference>
<dbReference type="Pfam" id="PF13624">
    <property type="entry name" value="SurA_N_3"/>
    <property type="match status" value="1"/>
</dbReference>
<evidence type="ECO:0000256" key="7">
    <source>
        <dbReference type="ARBA" id="ARBA00023186"/>
    </source>
</evidence>
<evidence type="ECO:0000256" key="12">
    <source>
        <dbReference type="SAM" id="Phobius"/>
    </source>
</evidence>
<evidence type="ECO:0000256" key="4">
    <source>
        <dbReference type="ARBA" id="ARBA00022692"/>
    </source>
</evidence>
<dbReference type="RefSeq" id="WP_316698782.1">
    <property type="nucleotide sequence ID" value="NZ_CP136336.1"/>
</dbReference>
<dbReference type="PANTHER" id="PTHR47529:SF1">
    <property type="entry name" value="PERIPLASMIC CHAPERONE PPID"/>
    <property type="match status" value="1"/>
</dbReference>
<keyword evidence="2" id="KW-1003">Cell membrane</keyword>
<keyword evidence="7" id="KW-0143">Chaperone</keyword>
<gene>
    <name evidence="14" type="ORF">RXV79_15700</name>
</gene>
<evidence type="ECO:0000256" key="9">
    <source>
        <dbReference type="ARBA" id="ARBA00040743"/>
    </source>
</evidence>
<name>A0ABZ0CMZ7_9BURK</name>
<dbReference type="Gene3D" id="3.10.50.40">
    <property type="match status" value="1"/>
</dbReference>
<keyword evidence="11" id="KW-0413">Isomerase</keyword>
<keyword evidence="6 12" id="KW-0472">Membrane</keyword>
<dbReference type="Gene3D" id="1.10.4030.10">
    <property type="entry name" value="Porin chaperone SurA, peptide-binding domain"/>
    <property type="match status" value="1"/>
</dbReference>
<dbReference type="InterPro" id="IPR046357">
    <property type="entry name" value="PPIase_dom_sf"/>
</dbReference>
<dbReference type="SUPFAM" id="SSF54534">
    <property type="entry name" value="FKBP-like"/>
    <property type="match status" value="1"/>
</dbReference>
<evidence type="ECO:0000256" key="6">
    <source>
        <dbReference type="ARBA" id="ARBA00023136"/>
    </source>
</evidence>
<organism evidence="14 15">
    <name type="scientific">Piscinibacter gummiphilus</name>
    <dbReference type="NCBI Taxonomy" id="946333"/>
    <lineage>
        <taxon>Bacteria</taxon>
        <taxon>Pseudomonadati</taxon>
        <taxon>Pseudomonadota</taxon>
        <taxon>Betaproteobacteria</taxon>
        <taxon>Burkholderiales</taxon>
        <taxon>Sphaerotilaceae</taxon>
        <taxon>Piscinibacter</taxon>
    </lineage>
</organism>
<feature type="transmembrane region" description="Helical" evidence="12">
    <location>
        <begin position="12"/>
        <end position="32"/>
    </location>
</feature>
<dbReference type="InterPro" id="IPR000297">
    <property type="entry name" value="PPIase_PpiC"/>
</dbReference>
<reference evidence="14 15" key="1">
    <citation type="submission" date="2023-10" db="EMBL/GenBank/DDBJ databases">
        <title>Bacteria for the degradation of biodegradable plastic PBAT(Polybutylene adipate terephthalate).</title>
        <authorList>
            <person name="Weon H.-Y."/>
            <person name="Yeon J."/>
        </authorList>
    </citation>
    <scope>NUCLEOTIDE SEQUENCE [LARGE SCALE GENOMIC DNA]</scope>
    <source>
        <strain evidence="14 15">SBD 7-3</strain>
    </source>
</reference>
<protein>
    <recommendedName>
        <fullName evidence="9">Periplasmic chaperone PpiD</fullName>
    </recommendedName>
    <alternativeName>
        <fullName evidence="10">Periplasmic folding chaperone</fullName>
    </alternativeName>
</protein>